<sequence length="257" mass="30133">MNFFGFMDETGILTNSQDQPYFALALLRLSDTSKLLQIITSIKAKHKGIFQAECVKNGKNEDFEIGELKFNSLSQNKYLPLYKDIVEACLSYKHFYFSTILIDKKKIPLQENNTWKLQLSFAKEHIKQNCKNGKIAIIADYLNKPKEAPYFEEEMNKIDQVFNACMLESNTSVFIQIVDIFIGAIIYRYKNPDDTKRLNKAPKMQLVHFIENKLEENYRTMQMSHKGNYNNNKKIQGNFTIFGNDFYFSIYEKKLKK</sequence>
<comment type="caution">
    <text evidence="1">The sequence shown here is derived from an EMBL/GenBank/DDBJ whole genome shotgun (WGS) entry which is preliminary data.</text>
</comment>
<dbReference type="Pfam" id="PF12686">
    <property type="entry name" value="DUF3800"/>
    <property type="match status" value="1"/>
</dbReference>
<evidence type="ECO:0000313" key="2">
    <source>
        <dbReference type="Proteomes" id="UP000533324"/>
    </source>
</evidence>
<dbReference type="AlphaFoldDB" id="A0A7U8AR65"/>
<accession>A0A7U8AR65</accession>
<name>A0A7U8AR65_CAMLA</name>
<organism evidence="1 2">
    <name type="scientific">Campylobacter lari</name>
    <dbReference type="NCBI Taxonomy" id="201"/>
    <lineage>
        <taxon>Bacteria</taxon>
        <taxon>Pseudomonadati</taxon>
        <taxon>Campylobacterota</taxon>
        <taxon>Epsilonproteobacteria</taxon>
        <taxon>Campylobacterales</taxon>
        <taxon>Campylobacteraceae</taxon>
        <taxon>Campylobacter</taxon>
    </lineage>
</organism>
<dbReference type="InterPro" id="IPR024524">
    <property type="entry name" value="DUF3800"/>
</dbReference>
<dbReference type="Proteomes" id="UP000533324">
    <property type="component" value="Unassembled WGS sequence"/>
</dbReference>
<reference evidence="1 2" key="1">
    <citation type="submission" date="2018-05" db="EMBL/GenBank/DDBJ databases">
        <authorList>
            <consortium name="PulseNet: The National Subtyping Network for Foodborne Disease Surveillance"/>
            <person name="Tarr C.L."/>
            <person name="Trees E."/>
            <person name="Katz L.S."/>
            <person name="Carleton-Romer H.A."/>
            <person name="Stroika S."/>
            <person name="Kucerova Z."/>
            <person name="Roache K.F."/>
            <person name="Sabol A.L."/>
            <person name="Besser J."/>
            <person name="Gerner-Smidt P."/>
        </authorList>
    </citation>
    <scope>NUCLEOTIDE SEQUENCE [LARGE SCALE GENOMIC DNA]</scope>
    <source>
        <strain evidence="1 2">1988D-2602</strain>
    </source>
</reference>
<gene>
    <name evidence="1" type="ORF">A0Y59_07950</name>
</gene>
<dbReference type="EMBL" id="AABVCV010000019">
    <property type="protein sequence ID" value="EAJ1255096.1"/>
    <property type="molecule type" value="Genomic_DNA"/>
</dbReference>
<evidence type="ECO:0000313" key="1">
    <source>
        <dbReference type="EMBL" id="EAJ1255096.1"/>
    </source>
</evidence>
<protein>
    <submittedName>
        <fullName evidence="1">DUF3800 domain-containing protein</fullName>
    </submittedName>
</protein>
<proteinExistence type="predicted"/>